<feature type="domain" description="PI-PLC Y-box" evidence="15">
    <location>
        <begin position="661"/>
        <end position="686"/>
    </location>
</feature>
<dbReference type="Gene3D" id="1.10.238.10">
    <property type="entry name" value="EF-hand"/>
    <property type="match status" value="1"/>
</dbReference>
<evidence type="ECO:0000313" key="16">
    <source>
        <dbReference type="EMBL" id="KZV55580.1"/>
    </source>
</evidence>
<evidence type="ECO:0000256" key="5">
    <source>
        <dbReference type="ARBA" id="ARBA00012368"/>
    </source>
</evidence>
<keyword evidence="17" id="KW-1185">Reference proteome</keyword>
<evidence type="ECO:0000259" key="15">
    <source>
        <dbReference type="PROSITE" id="PS50008"/>
    </source>
</evidence>
<dbReference type="InterPro" id="IPR035892">
    <property type="entry name" value="C2_domain_sf"/>
</dbReference>
<evidence type="ECO:0000259" key="14">
    <source>
        <dbReference type="PROSITE" id="PS50004"/>
    </source>
</evidence>
<evidence type="ECO:0000256" key="11">
    <source>
        <dbReference type="ARBA" id="ARBA00023224"/>
    </source>
</evidence>
<feature type="compositionally biased region" description="Acidic residues" evidence="13">
    <location>
        <begin position="559"/>
        <end position="574"/>
    </location>
</feature>
<dbReference type="SUPFAM" id="SSF52266">
    <property type="entry name" value="SGNH hydrolase"/>
    <property type="match status" value="1"/>
</dbReference>
<dbReference type="CDD" id="cd01838">
    <property type="entry name" value="Isoamyl_acetate_hydrolase_like"/>
    <property type="match status" value="1"/>
</dbReference>
<dbReference type="SUPFAM" id="SSF49562">
    <property type="entry name" value="C2 domain (Calcium/lipid-binding domain, CaLB)"/>
    <property type="match status" value="1"/>
</dbReference>
<keyword evidence="8 12" id="KW-0442">Lipid degradation</keyword>
<dbReference type="Pfam" id="PF00168">
    <property type="entry name" value="C2"/>
    <property type="match status" value="1"/>
</dbReference>
<dbReference type="GO" id="GO:0005886">
    <property type="term" value="C:plasma membrane"/>
    <property type="evidence" value="ECO:0007669"/>
    <property type="project" value="UniProtKB-SubCell"/>
</dbReference>
<dbReference type="Pfam" id="PF00388">
    <property type="entry name" value="PI-PLC-X"/>
    <property type="match status" value="1"/>
</dbReference>
<dbReference type="SUPFAM" id="SSF47473">
    <property type="entry name" value="EF-hand"/>
    <property type="match status" value="1"/>
</dbReference>
<keyword evidence="11" id="KW-0807">Transducer</keyword>
<name>A0A2Z7D7G9_9LAMI</name>
<dbReference type="InterPro" id="IPR001087">
    <property type="entry name" value="GDSL"/>
</dbReference>
<feature type="compositionally biased region" description="Basic and acidic residues" evidence="13">
    <location>
        <begin position="527"/>
        <end position="539"/>
    </location>
</feature>
<dbReference type="PROSITE" id="PS50007">
    <property type="entry name" value="PIPLC_X_DOMAIN"/>
    <property type="match status" value="1"/>
</dbReference>
<dbReference type="AlphaFoldDB" id="A0A2Z7D7G9"/>
<gene>
    <name evidence="16" type="ORF">F511_12686</name>
</gene>
<dbReference type="Gene3D" id="2.60.40.150">
    <property type="entry name" value="C2 domain"/>
    <property type="match status" value="1"/>
</dbReference>
<evidence type="ECO:0000256" key="3">
    <source>
        <dbReference type="ARBA" id="ARBA00004202"/>
    </source>
</evidence>
<dbReference type="SUPFAM" id="SSF51695">
    <property type="entry name" value="PLC-like phosphodiesterases"/>
    <property type="match status" value="1"/>
</dbReference>
<organism evidence="16 17">
    <name type="scientific">Dorcoceras hygrometricum</name>
    <dbReference type="NCBI Taxonomy" id="472368"/>
    <lineage>
        <taxon>Eukaryota</taxon>
        <taxon>Viridiplantae</taxon>
        <taxon>Streptophyta</taxon>
        <taxon>Embryophyta</taxon>
        <taxon>Tracheophyta</taxon>
        <taxon>Spermatophyta</taxon>
        <taxon>Magnoliopsida</taxon>
        <taxon>eudicotyledons</taxon>
        <taxon>Gunneridae</taxon>
        <taxon>Pentapetalae</taxon>
        <taxon>asterids</taxon>
        <taxon>lamiids</taxon>
        <taxon>Lamiales</taxon>
        <taxon>Gesneriaceae</taxon>
        <taxon>Didymocarpoideae</taxon>
        <taxon>Trichosporeae</taxon>
        <taxon>Loxocarpinae</taxon>
        <taxon>Dorcoceras</taxon>
    </lineage>
</organism>
<dbReference type="Gene3D" id="3.40.50.1110">
    <property type="entry name" value="SGNH hydrolase"/>
    <property type="match status" value="1"/>
</dbReference>
<dbReference type="Proteomes" id="UP000250235">
    <property type="component" value="Unassembled WGS sequence"/>
</dbReference>
<dbReference type="PROSITE" id="PS50008">
    <property type="entry name" value="PIPLC_Y_DOMAIN"/>
    <property type="match status" value="1"/>
</dbReference>
<dbReference type="InterPro" id="IPR000909">
    <property type="entry name" value="PLipase_C_PInositol-sp_X_dom"/>
</dbReference>
<protein>
    <recommendedName>
        <fullName evidence="5 12">Phosphoinositide phospholipase C</fullName>
        <ecNumber evidence="5 12">3.1.4.11</ecNumber>
    </recommendedName>
</protein>
<evidence type="ECO:0000256" key="4">
    <source>
        <dbReference type="ARBA" id="ARBA00008668"/>
    </source>
</evidence>
<comment type="subcellular location">
    <subcellularLocation>
        <location evidence="3">Cell membrane</location>
        <topology evidence="3">Peripheral membrane protein</topology>
    </subcellularLocation>
</comment>
<dbReference type="SMART" id="SM00149">
    <property type="entry name" value="PLCYc"/>
    <property type="match status" value="1"/>
</dbReference>
<keyword evidence="6" id="KW-1003">Cell membrane</keyword>
<evidence type="ECO:0000256" key="7">
    <source>
        <dbReference type="ARBA" id="ARBA00022801"/>
    </source>
</evidence>
<comment type="similarity">
    <text evidence="4">Belongs to the 'GDSL' lipolytic enzyme family.</text>
</comment>
<evidence type="ECO:0000256" key="8">
    <source>
        <dbReference type="ARBA" id="ARBA00022963"/>
    </source>
</evidence>
<dbReference type="SMART" id="SM00239">
    <property type="entry name" value="C2"/>
    <property type="match status" value="1"/>
</dbReference>
<dbReference type="EMBL" id="KQ988495">
    <property type="protein sequence ID" value="KZV55580.1"/>
    <property type="molecule type" value="Genomic_DNA"/>
</dbReference>
<dbReference type="FunFam" id="3.40.50.1110:FF:000002">
    <property type="entry name" value="isoamyl acetate-hydrolyzing esterase 1 homolog"/>
    <property type="match status" value="1"/>
</dbReference>
<proteinExistence type="inferred from homology"/>
<dbReference type="Gene3D" id="3.20.20.190">
    <property type="entry name" value="Phosphatidylinositol (PI) phosphodiesterase"/>
    <property type="match status" value="1"/>
</dbReference>
<dbReference type="PROSITE" id="PS50004">
    <property type="entry name" value="C2"/>
    <property type="match status" value="1"/>
</dbReference>
<dbReference type="GO" id="GO:0016042">
    <property type="term" value="P:lipid catabolic process"/>
    <property type="evidence" value="ECO:0007669"/>
    <property type="project" value="UniProtKB-KW"/>
</dbReference>
<sequence>MVGPTRPLFVLFGSSIVQLSFTNGGWGAILSDIYSRRADIISRGYYGWNSRRAVQVLDTVFPKDAATYPSLVVVYFGGNDSMGPHESGLGPHVPLEEYIENMRKIAIHLKSLPQQPRIIFLSCPPVNEVKLRENLSPHVSEIVRTNELCRLYSDACIELCRELNVKVVDLWTSIQKREDWLNACFTDGIHLSSEGSKVVAEEILKVLDEAEWEPSLRRDSMPIEFSEDSPYDLVAKDGKTTINLSKVCFCFRRRFQLAAAEAPEDIKALFNEYSENGVMGLDELRRFLVEVQKEENATVEDAQAVMDSLNELKNLNVFHRRSLDVASFFRYLFADINSPLNPKLGVIFSSFDWWRFVYDDEGLEFSLKRVHHAMDAPLSHYFIYTGHNSYLTGNQLSSDCSDVPIINALRNGVRVIELDIWPSATKDTVNVLHGRTLTTPVELIKCLRSIKEHAFVVSEYPVVITLEDHLTPDLQAKVAEMITQTFGDMLFSPGHEALREFPSPESLKRRVIISTKPPKEYLQAKPVEVKDSGPNKGEDSAQDGPWGKEVKSFKVNIDDDKDDDLEEDDEEYEEDPKSQQNTAPEYKRLIAIHAGKGKGGMRDWLRVDPDKVRRLSLSENELQKAVLTYGKDLVRVRNISWLILSDLQKGLAENNTQRGYGRSLWLMHGMFKANGGCGYVKKPDFLLKPGPHGEAFDPKATLPIKVTLRVTVYMGEGWYYDFKKTHFDAYSPPDFYARVGIAGVPGDAVMKKTKMLEDNWIPNWDEVFEFPLRVPELALLRIEIHEYDMSEKDDFAGQTCLPVSELRKGVCSVPFIRKREISIILLSFLCDLSLFDSEDFLSPTCYIMLFEITL</sequence>
<dbReference type="GO" id="GO:0006950">
    <property type="term" value="P:response to stress"/>
    <property type="evidence" value="ECO:0007669"/>
    <property type="project" value="UniProtKB-ARBA"/>
</dbReference>
<dbReference type="SMART" id="SM00148">
    <property type="entry name" value="PLCXc"/>
    <property type="match status" value="1"/>
</dbReference>
<evidence type="ECO:0000256" key="9">
    <source>
        <dbReference type="ARBA" id="ARBA00023098"/>
    </source>
</evidence>
<dbReference type="InterPro" id="IPR017946">
    <property type="entry name" value="PLC-like_Pdiesterase_TIM-brl"/>
</dbReference>
<dbReference type="GO" id="GO:0004435">
    <property type="term" value="F:phosphatidylinositol-4,5-bisphosphate phospholipase C activity"/>
    <property type="evidence" value="ECO:0007669"/>
    <property type="project" value="UniProtKB-EC"/>
</dbReference>
<dbReference type="FunFam" id="2.60.40.150:FF:000060">
    <property type="entry name" value="Phosphoinositide phospholipase C"/>
    <property type="match status" value="1"/>
</dbReference>
<comment type="catalytic activity">
    <reaction evidence="1 12">
        <text>a 1,2-diacyl-sn-glycero-3-phospho-(1D-myo-inositol-4,5-bisphosphate) + H2O = 1D-myo-inositol 1,4,5-trisphosphate + a 1,2-diacyl-sn-glycerol + H(+)</text>
        <dbReference type="Rhea" id="RHEA:33179"/>
        <dbReference type="ChEBI" id="CHEBI:15377"/>
        <dbReference type="ChEBI" id="CHEBI:15378"/>
        <dbReference type="ChEBI" id="CHEBI:17815"/>
        <dbReference type="ChEBI" id="CHEBI:58456"/>
        <dbReference type="ChEBI" id="CHEBI:203600"/>
        <dbReference type="EC" id="3.1.4.11"/>
    </reaction>
</comment>
<evidence type="ECO:0000256" key="2">
    <source>
        <dbReference type="ARBA" id="ARBA00001913"/>
    </source>
</evidence>
<dbReference type="Pfam" id="PF09279">
    <property type="entry name" value="EF-hand_like"/>
    <property type="match status" value="1"/>
</dbReference>
<keyword evidence="7 12" id="KW-0378">Hydrolase</keyword>
<dbReference type="InterPro" id="IPR015359">
    <property type="entry name" value="PLC_EF-hand-like"/>
</dbReference>
<evidence type="ECO:0000256" key="1">
    <source>
        <dbReference type="ARBA" id="ARBA00001195"/>
    </source>
</evidence>
<dbReference type="InterPro" id="IPR001711">
    <property type="entry name" value="PLipase_C_Pinositol-sp_Y"/>
</dbReference>
<dbReference type="OrthoDB" id="269822at2759"/>
<dbReference type="GO" id="GO:0051209">
    <property type="term" value="P:release of sequestered calcium ion into cytosol"/>
    <property type="evidence" value="ECO:0007669"/>
    <property type="project" value="TreeGrafter"/>
</dbReference>
<dbReference type="EC" id="3.1.4.11" evidence="5 12"/>
<dbReference type="InterPro" id="IPR011992">
    <property type="entry name" value="EF-hand-dom_pair"/>
</dbReference>
<evidence type="ECO:0000256" key="13">
    <source>
        <dbReference type="SAM" id="MobiDB-lite"/>
    </source>
</evidence>
<dbReference type="InterPro" id="IPR001192">
    <property type="entry name" value="PI-PLC_fam"/>
</dbReference>
<comment type="cofactor">
    <cofactor evidence="2">
        <name>Ca(2+)</name>
        <dbReference type="ChEBI" id="CHEBI:29108"/>
    </cofactor>
</comment>
<dbReference type="Pfam" id="PF00657">
    <property type="entry name" value="Lipase_GDSL"/>
    <property type="match status" value="1"/>
</dbReference>
<evidence type="ECO:0000313" key="17">
    <source>
        <dbReference type="Proteomes" id="UP000250235"/>
    </source>
</evidence>
<feature type="domain" description="C2" evidence="14">
    <location>
        <begin position="688"/>
        <end position="817"/>
    </location>
</feature>
<keyword evidence="10" id="KW-0472">Membrane</keyword>
<evidence type="ECO:0000256" key="12">
    <source>
        <dbReference type="RuleBase" id="RU361133"/>
    </source>
</evidence>
<evidence type="ECO:0000256" key="10">
    <source>
        <dbReference type="ARBA" id="ARBA00023136"/>
    </source>
</evidence>
<feature type="compositionally biased region" description="Basic and acidic residues" evidence="13">
    <location>
        <begin position="546"/>
        <end position="558"/>
    </location>
</feature>
<dbReference type="CDD" id="cd00275">
    <property type="entry name" value="C2_PLC_like"/>
    <property type="match status" value="1"/>
</dbReference>
<dbReference type="PRINTS" id="PR00390">
    <property type="entry name" value="PHPHLIPASEC"/>
</dbReference>
<dbReference type="InterPro" id="IPR036514">
    <property type="entry name" value="SGNH_hydro_sf"/>
</dbReference>
<feature type="region of interest" description="Disordered" evidence="13">
    <location>
        <begin position="522"/>
        <end position="585"/>
    </location>
</feature>
<dbReference type="PANTHER" id="PTHR10336">
    <property type="entry name" value="PHOSPHOINOSITIDE-SPECIFIC PHOSPHOLIPASE C FAMILY PROTEIN"/>
    <property type="match status" value="1"/>
</dbReference>
<dbReference type="InterPro" id="IPR000008">
    <property type="entry name" value="C2_dom"/>
</dbReference>
<keyword evidence="9 12" id="KW-0443">Lipid metabolism</keyword>
<reference evidence="16 17" key="1">
    <citation type="journal article" date="2015" name="Proc. Natl. Acad. Sci. U.S.A.">
        <title>The resurrection genome of Boea hygrometrica: A blueprint for survival of dehydration.</title>
        <authorList>
            <person name="Xiao L."/>
            <person name="Yang G."/>
            <person name="Zhang L."/>
            <person name="Yang X."/>
            <person name="Zhao S."/>
            <person name="Ji Z."/>
            <person name="Zhou Q."/>
            <person name="Hu M."/>
            <person name="Wang Y."/>
            <person name="Chen M."/>
            <person name="Xu Y."/>
            <person name="Jin H."/>
            <person name="Xiao X."/>
            <person name="Hu G."/>
            <person name="Bao F."/>
            <person name="Hu Y."/>
            <person name="Wan P."/>
            <person name="Li L."/>
            <person name="Deng X."/>
            <person name="Kuang T."/>
            <person name="Xiang C."/>
            <person name="Zhu J.K."/>
            <person name="Oliver M.J."/>
            <person name="He Y."/>
        </authorList>
    </citation>
    <scope>NUCLEOTIDE SEQUENCE [LARGE SCALE GENOMIC DNA]</scope>
    <source>
        <strain evidence="17">cv. XS01</strain>
    </source>
</reference>
<dbReference type="PANTHER" id="PTHR10336:SF154">
    <property type="entry name" value="PHOSPHOINOSITIDE PHOSPHOLIPASE C 2"/>
    <property type="match status" value="1"/>
</dbReference>
<evidence type="ECO:0000256" key="6">
    <source>
        <dbReference type="ARBA" id="ARBA00022475"/>
    </source>
</evidence>
<accession>A0A2Z7D7G9</accession>
<dbReference type="GO" id="GO:0048015">
    <property type="term" value="P:phosphatidylinositol-mediated signaling"/>
    <property type="evidence" value="ECO:0007669"/>
    <property type="project" value="TreeGrafter"/>
</dbReference>